<dbReference type="Pfam" id="PF21522">
    <property type="entry name" value="MreB-like_C"/>
    <property type="match status" value="1"/>
</dbReference>
<protein>
    <submittedName>
        <fullName evidence="3">Uncharacterized protein</fullName>
    </submittedName>
</protein>
<evidence type="ECO:0000313" key="3">
    <source>
        <dbReference type="EMBL" id="QDZ92994.1"/>
    </source>
</evidence>
<feature type="domain" description="Actin homologue MreB-like C-terminal" evidence="2">
    <location>
        <begin position="184"/>
        <end position="303"/>
    </location>
</feature>
<dbReference type="InterPro" id="IPR049067">
    <property type="entry name" value="MreB-like_C"/>
</dbReference>
<dbReference type="InterPro" id="IPR040607">
    <property type="entry name" value="ALP_N"/>
</dbReference>
<dbReference type="AlphaFoldDB" id="A0A5B8R2E4"/>
<name>A0A5B8R2E4_9GAMM</name>
<evidence type="ECO:0000259" key="1">
    <source>
        <dbReference type="Pfam" id="PF17989"/>
    </source>
</evidence>
<dbReference type="Gene3D" id="3.30.420.40">
    <property type="match status" value="2"/>
</dbReference>
<reference evidence="3" key="1">
    <citation type="journal article" date="2019" name="Ecotoxicol. Environ. Saf.">
        <title>Microbial characterization of heavy metal resistant bacterial strains isolated from an electroplating wastewater treatment plant.</title>
        <authorList>
            <person name="Cai X."/>
            <person name="Zheng X."/>
            <person name="Zhang D."/>
            <person name="Iqbal W."/>
            <person name="Liu C."/>
            <person name="Yang B."/>
            <person name="Zhao X."/>
            <person name="Lu X."/>
            <person name="Mao Y."/>
        </authorList>
    </citation>
    <scope>NUCLEOTIDE SEQUENCE [LARGE SCALE GENOMIC DNA]</scope>
    <source>
        <strain evidence="3">Ni1-3</strain>
    </source>
</reference>
<gene>
    <name evidence="3" type="ORF">D0436_22490</name>
</gene>
<dbReference type="Pfam" id="PF17989">
    <property type="entry name" value="ALP_N"/>
    <property type="match status" value="1"/>
</dbReference>
<dbReference type="SUPFAM" id="SSF53067">
    <property type="entry name" value="Actin-like ATPase domain"/>
    <property type="match status" value="2"/>
</dbReference>
<evidence type="ECO:0000259" key="2">
    <source>
        <dbReference type="Pfam" id="PF21522"/>
    </source>
</evidence>
<dbReference type="InterPro" id="IPR043129">
    <property type="entry name" value="ATPase_NBD"/>
</dbReference>
<dbReference type="RefSeq" id="WP_011711604.1">
    <property type="nucleotide sequence ID" value="NZ_CP076856.1"/>
</dbReference>
<organism evidence="3">
    <name type="scientific">Shewanella decolorationis</name>
    <dbReference type="NCBI Taxonomy" id="256839"/>
    <lineage>
        <taxon>Bacteria</taxon>
        <taxon>Pseudomonadati</taxon>
        <taxon>Pseudomonadota</taxon>
        <taxon>Gammaproteobacteria</taxon>
        <taxon>Alteromonadales</taxon>
        <taxon>Shewanellaceae</taxon>
        <taxon>Shewanella</taxon>
    </lineage>
</organism>
<sequence length="355" mass="38477">MNNPVIITVDVGYGTTTCVHKESLGNYSVKTFPSLPIPIKSDINLGLAGEERDVTNVEVDGITYEVGSDVGTSVGSRNVRVLNTESFITSDRYKALLFGALSFLGKSNHIDIDVLVLGLPVSVMFRKDELAKIYTGTHQITPSRKVTIRQVLVFEQPLGALMSFLRQGGNERFAQCKDKTMLSIDPGYMTTDFITSKGLKVSPNRSGDSETGMSKVIGAVEVALRSQLEGFNIKQINPELIDQAFISGELKLYGKAMKFPKCDLFDVTSAIRSVTDEALTSVVNKVGDGQDIDLIIVSGGAAAVYLPSIQRAFPFHKIEVVDDSLTAVARGLQTAGEQFIRGAIARGDYQKLKAV</sequence>
<dbReference type="EMBL" id="CP031775">
    <property type="protein sequence ID" value="QDZ92994.1"/>
    <property type="molecule type" value="Genomic_DNA"/>
</dbReference>
<feature type="domain" description="Actin-like protein N-terminal" evidence="1">
    <location>
        <begin position="9"/>
        <end position="159"/>
    </location>
</feature>
<proteinExistence type="predicted"/>
<accession>A0A5B8R2E4</accession>